<feature type="non-terminal residue" evidence="1">
    <location>
        <position position="50"/>
    </location>
</feature>
<evidence type="ECO:0000313" key="2">
    <source>
        <dbReference type="Proteomes" id="UP001153555"/>
    </source>
</evidence>
<accession>A0A9N7R871</accession>
<dbReference type="EMBL" id="CACSLK010014298">
    <property type="protein sequence ID" value="CAA0816869.1"/>
    <property type="molecule type" value="Genomic_DNA"/>
</dbReference>
<comment type="caution">
    <text evidence="1">The sequence shown here is derived from an EMBL/GenBank/DDBJ whole genome shotgun (WGS) entry which is preliminary data.</text>
</comment>
<gene>
    <name evidence="1" type="ORF">SHERM_16735</name>
</gene>
<feature type="non-terminal residue" evidence="1">
    <location>
        <position position="1"/>
    </location>
</feature>
<dbReference type="Proteomes" id="UP001153555">
    <property type="component" value="Unassembled WGS sequence"/>
</dbReference>
<keyword evidence="2" id="KW-1185">Reference proteome</keyword>
<sequence>RRNIEEYQRQLMEAREAMVVEGPNDEGEGELNFLILEDKESPEEEGNDTE</sequence>
<reference evidence="1" key="1">
    <citation type="submission" date="2019-12" db="EMBL/GenBank/DDBJ databases">
        <authorList>
            <person name="Scholes J."/>
        </authorList>
    </citation>
    <scope>NUCLEOTIDE SEQUENCE</scope>
</reference>
<name>A0A9N7R871_STRHE</name>
<proteinExistence type="predicted"/>
<dbReference type="AlphaFoldDB" id="A0A9N7R871"/>
<organism evidence="1 2">
    <name type="scientific">Striga hermonthica</name>
    <name type="common">Purple witchweed</name>
    <name type="synonym">Buchnera hermonthica</name>
    <dbReference type="NCBI Taxonomy" id="68872"/>
    <lineage>
        <taxon>Eukaryota</taxon>
        <taxon>Viridiplantae</taxon>
        <taxon>Streptophyta</taxon>
        <taxon>Embryophyta</taxon>
        <taxon>Tracheophyta</taxon>
        <taxon>Spermatophyta</taxon>
        <taxon>Magnoliopsida</taxon>
        <taxon>eudicotyledons</taxon>
        <taxon>Gunneridae</taxon>
        <taxon>Pentapetalae</taxon>
        <taxon>asterids</taxon>
        <taxon>lamiids</taxon>
        <taxon>Lamiales</taxon>
        <taxon>Orobanchaceae</taxon>
        <taxon>Buchnereae</taxon>
        <taxon>Striga</taxon>
    </lineage>
</organism>
<protein>
    <submittedName>
        <fullName evidence="1">Uncharacterized protein</fullName>
    </submittedName>
</protein>
<evidence type="ECO:0000313" key="1">
    <source>
        <dbReference type="EMBL" id="CAA0816869.1"/>
    </source>
</evidence>